<feature type="compositionally biased region" description="Polar residues" evidence="1">
    <location>
        <begin position="410"/>
        <end position="424"/>
    </location>
</feature>
<dbReference type="Gene3D" id="3.10.20.90">
    <property type="entry name" value="Phosphatidylinositol 3-kinase Catalytic Subunit, Chain A, domain 1"/>
    <property type="match status" value="1"/>
</dbReference>
<keyword evidence="3" id="KW-1185">Reference proteome</keyword>
<evidence type="ECO:0008006" key="4">
    <source>
        <dbReference type="Google" id="ProtNLM"/>
    </source>
</evidence>
<dbReference type="InParanoid" id="A0A2J7Q110"/>
<dbReference type="OrthoDB" id="10034447at2759"/>
<dbReference type="PANTHER" id="PTHR15286">
    <property type="entry name" value="RAS-ASSOCIATING DOMAIN CONTAINING PROTEIN"/>
    <property type="match status" value="1"/>
</dbReference>
<feature type="compositionally biased region" description="Acidic residues" evidence="1">
    <location>
        <begin position="227"/>
        <end position="237"/>
    </location>
</feature>
<accession>A0A2J7Q110</accession>
<feature type="region of interest" description="Disordered" evidence="1">
    <location>
        <begin position="410"/>
        <end position="443"/>
    </location>
</feature>
<gene>
    <name evidence="2" type="ORF">B7P43_G02920</name>
</gene>
<dbReference type="EMBL" id="NEVH01019960">
    <property type="protein sequence ID" value="PNF22273.1"/>
    <property type="molecule type" value="Genomic_DNA"/>
</dbReference>
<dbReference type="AlphaFoldDB" id="A0A2J7Q110"/>
<dbReference type="InterPro" id="IPR033593">
    <property type="entry name" value="N-RASSF"/>
</dbReference>
<feature type="region of interest" description="Disordered" evidence="1">
    <location>
        <begin position="100"/>
        <end position="137"/>
    </location>
</feature>
<evidence type="ECO:0000256" key="1">
    <source>
        <dbReference type="SAM" id="MobiDB-lite"/>
    </source>
</evidence>
<dbReference type="PANTHER" id="PTHR15286:SF1">
    <property type="entry name" value="FI07216P"/>
    <property type="match status" value="1"/>
</dbReference>
<dbReference type="Proteomes" id="UP000235965">
    <property type="component" value="Unassembled WGS sequence"/>
</dbReference>
<evidence type="ECO:0000313" key="2">
    <source>
        <dbReference type="EMBL" id="PNF22273.1"/>
    </source>
</evidence>
<feature type="region of interest" description="Disordered" evidence="1">
    <location>
        <begin position="224"/>
        <end position="281"/>
    </location>
</feature>
<proteinExistence type="predicted"/>
<feature type="compositionally biased region" description="Low complexity" evidence="1">
    <location>
        <begin position="425"/>
        <end position="443"/>
    </location>
</feature>
<dbReference type="CDD" id="cd16123">
    <property type="entry name" value="RA_RASSF7_like"/>
    <property type="match status" value="1"/>
</dbReference>
<feature type="compositionally biased region" description="Basic residues" evidence="1">
    <location>
        <begin position="118"/>
        <end position="128"/>
    </location>
</feature>
<comment type="caution">
    <text evidence="2">The sequence shown here is derived from an EMBL/GenBank/DDBJ whole genome shotgun (WGS) entry which is preliminary data.</text>
</comment>
<protein>
    <recommendedName>
        <fullName evidence="4">Ras-associating domain-containing protein</fullName>
    </recommendedName>
</protein>
<dbReference type="SUPFAM" id="SSF54236">
    <property type="entry name" value="Ubiquitin-like"/>
    <property type="match status" value="1"/>
</dbReference>
<evidence type="ECO:0000313" key="3">
    <source>
        <dbReference type="Proteomes" id="UP000235965"/>
    </source>
</evidence>
<dbReference type="InterPro" id="IPR029071">
    <property type="entry name" value="Ubiquitin-like_domsf"/>
</dbReference>
<organism evidence="2 3">
    <name type="scientific">Cryptotermes secundus</name>
    <dbReference type="NCBI Taxonomy" id="105785"/>
    <lineage>
        <taxon>Eukaryota</taxon>
        <taxon>Metazoa</taxon>
        <taxon>Ecdysozoa</taxon>
        <taxon>Arthropoda</taxon>
        <taxon>Hexapoda</taxon>
        <taxon>Insecta</taxon>
        <taxon>Pterygota</taxon>
        <taxon>Neoptera</taxon>
        <taxon>Polyneoptera</taxon>
        <taxon>Dictyoptera</taxon>
        <taxon>Blattodea</taxon>
        <taxon>Blattoidea</taxon>
        <taxon>Termitoidae</taxon>
        <taxon>Kalotermitidae</taxon>
        <taxon>Cryptotermitinae</taxon>
        <taxon>Cryptotermes</taxon>
    </lineage>
</organism>
<dbReference type="STRING" id="105785.A0A2J7Q110"/>
<name>A0A2J7Q110_9NEOP</name>
<sequence length="456" mass="52072">MTAEIPVWVNSRLRWVTGIGRKTTCDDVIAVLRSEEDGRTRSEEATTRTLQEGQGFAIMERWRRMERPLDGRSRILRVWNAWGDAQDEVRFTLKRVTDWEADSGRGSPGRDSCSATLSRRRKHHHRGTKLPWPPHHQTIHPRRLAQLHHHHQQQQSRNNFSNKLPETIERLMKLILAQGETIQNQLRRLHDRDHQIECMESETHRTRVETLGSNYLLETYLKRGSEDADEDDEEEKGDDSGVVTEGGSDQNPPTLPEVPSSTVNSAEPSADGSEPAVDQDDATLLNLKTRVELWEKLAKVNKRLQKEEECLVRLHIKFRRYKNSQAEGLRLLPDQEIDEESFRIRDALLRDLERVRLELEQGTRELEHNALVLAETETLLEARRHYLKRLQAELEASDIGTDEMLVTQQSAAGHRNGGTTTATCSSANDTDSNSDTGLSSLHSSSEEGVYVLDTLV</sequence>
<reference evidence="2 3" key="1">
    <citation type="submission" date="2017-12" db="EMBL/GenBank/DDBJ databases">
        <title>Hemimetabolous genomes reveal molecular basis of termite eusociality.</title>
        <authorList>
            <person name="Harrison M.C."/>
            <person name="Jongepier E."/>
            <person name="Robertson H.M."/>
            <person name="Arning N."/>
            <person name="Bitard-Feildel T."/>
            <person name="Chao H."/>
            <person name="Childers C.P."/>
            <person name="Dinh H."/>
            <person name="Doddapaneni H."/>
            <person name="Dugan S."/>
            <person name="Gowin J."/>
            <person name="Greiner C."/>
            <person name="Han Y."/>
            <person name="Hu H."/>
            <person name="Hughes D.S.T."/>
            <person name="Huylmans A.-K."/>
            <person name="Kemena C."/>
            <person name="Kremer L.P.M."/>
            <person name="Lee S.L."/>
            <person name="Lopez-Ezquerra A."/>
            <person name="Mallet L."/>
            <person name="Monroy-Kuhn J.M."/>
            <person name="Moser A."/>
            <person name="Murali S.C."/>
            <person name="Muzny D.M."/>
            <person name="Otani S."/>
            <person name="Piulachs M.-D."/>
            <person name="Poelchau M."/>
            <person name="Qu J."/>
            <person name="Schaub F."/>
            <person name="Wada-Katsumata A."/>
            <person name="Worley K.C."/>
            <person name="Xie Q."/>
            <person name="Ylla G."/>
            <person name="Poulsen M."/>
            <person name="Gibbs R.A."/>
            <person name="Schal C."/>
            <person name="Richards S."/>
            <person name="Belles X."/>
            <person name="Korb J."/>
            <person name="Bornberg-Bauer E."/>
        </authorList>
    </citation>
    <scope>NUCLEOTIDE SEQUENCE [LARGE SCALE GENOMIC DNA]</scope>
    <source>
        <tissue evidence="2">Whole body</tissue>
    </source>
</reference>